<dbReference type="PANTHER" id="PTHR43798:SF33">
    <property type="entry name" value="HYDROLASE, PUTATIVE (AFU_ORTHOLOGUE AFUA_2G14860)-RELATED"/>
    <property type="match status" value="1"/>
</dbReference>
<dbReference type="InterPro" id="IPR029058">
    <property type="entry name" value="AB_hydrolase_fold"/>
</dbReference>
<dbReference type="InterPro" id="IPR050266">
    <property type="entry name" value="AB_hydrolase_sf"/>
</dbReference>
<dbReference type="PANTHER" id="PTHR43798">
    <property type="entry name" value="MONOACYLGLYCEROL LIPASE"/>
    <property type="match status" value="1"/>
</dbReference>
<dbReference type="GO" id="GO:0016787">
    <property type="term" value="F:hydrolase activity"/>
    <property type="evidence" value="ECO:0007669"/>
    <property type="project" value="UniProtKB-KW"/>
</dbReference>
<organism evidence="2 3">
    <name type="scientific">Galactobacter valiniphilus</name>
    <dbReference type="NCBI Taxonomy" id="2676122"/>
    <lineage>
        <taxon>Bacteria</taxon>
        <taxon>Bacillati</taxon>
        <taxon>Actinomycetota</taxon>
        <taxon>Actinomycetes</taxon>
        <taxon>Micrococcales</taxon>
        <taxon>Micrococcaceae</taxon>
        <taxon>Galactobacter</taxon>
    </lineage>
</organism>
<dbReference type="EMBL" id="QQXK01000005">
    <property type="protein sequence ID" value="RII43143.1"/>
    <property type="molecule type" value="Genomic_DNA"/>
</dbReference>
<dbReference type="Proteomes" id="UP000265419">
    <property type="component" value="Unassembled WGS sequence"/>
</dbReference>
<gene>
    <name evidence="2" type="ORF">DWB68_03690</name>
</gene>
<protein>
    <submittedName>
        <fullName evidence="2">Alpha/beta hydrolase</fullName>
    </submittedName>
</protein>
<dbReference type="RefSeq" id="WP_119423791.1">
    <property type="nucleotide sequence ID" value="NZ_QQXK01000005.1"/>
</dbReference>
<keyword evidence="2" id="KW-0378">Hydrolase</keyword>
<dbReference type="PRINTS" id="PR00111">
    <property type="entry name" value="ABHYDROLASE"/>
</dbReference>
<evidence type="ECO:0000313" key="3">
    <source>
        <dbReference type="Proteomes" id="UP000265419"/>
    </source>
</evidence>
<dbReference type="Gene3D" id="3.40.50.1820">
    <property type="entry name" value="alpha/beta hydrolase"/>
    <property type="match status" value="1"/>
</dbReference>
<proteinExistence type="predicted"/>
<accession>A0A399JC60</accession>
<name>A0A399JC60_9MICC</name>
<dbReference type="GO" id="GO:0016020">
    <property type="term" value="C:membrane"/>
    <property type="evidence" value="ECO:0007669"/>
    <property type="project" value="TreeGrafter"/>
</dbReference>
<evidence type="ECO:0000313" key="2">
    <source>
        <dbReference type="EMBL" id="RII43143.1"/>
    </source>
</evidence>
<sequence length="302" mass="31645">MSQQSPAPLDPPLIDDRPSLRFALEVGGSTLVVRSYEPIGAPAGTILAIHGFRGDHHGLRRIVNALPRHRFVIPDLPGFGDSGPFAGEGAPAHDVTGHGMVIEALRTALELPADTVLLGHSYGSVVTSHYLAAHPGAFSRLVLINPICELALEGSAAITTKLAEFYYAAGAFLPGRLGEAILRSRLIVDATTAAMVTSSDPATRAYVKAQHRAYFAGFSSPATLLESYRASVAHTVLEVAAAIEAPTLLVAGSADPLGSVRGQEILAGTFPHAELEMIQGVGHLIHYETPGTAAAAIERFLA</sequence>
<dbReference type="Pfam" id="PF00561">
    <property type="entry name" value="Abhydrolase_1"/>
    <property type="match status" value="1"/>
</dbReference>
<keyword evidence="3" id="KW-1185">Reference proteome</keyword>
<dbReference type="AlphaFoldDB" id="A0A399JC60"/>
<reference evidence="2 3" key="1">
    <citation type="submission" date="2018-07" db="EMBL/GenBank/DDBJ databases">
        <title>Arthrobacter sp. nov., isolated from raw cow's milk with high bacterial count.</title>
        <authorList>
            <person name="Hahne J."/>
            <person name="Isele D."/>
            <person name="Lipski A."/>
        </authorList>
    </citation>
    <scope>NUCLEOTIDE SEQUENCE [LARGE SCALE GENOMIC DNA]</scope>
    <source>
        <strain evidence="2 3">JZ R-35</strain>
    </source>
</reference>
<comment type="caution">
    <text evidence="2">The sequence shown here is derived from an EMBL/GenBank/DDBJ whole genome shotgun (WGS) entry which is preliminary data.</text>
</comment>
<dbReference type="SUPFAM" id="SSF53474">
    <property type="entry name" value="alpha/beta-Hydrolases"/>
    <property type="match status" value="1"/>
</dbReference>
<evidence type="ECO:0000259" key="1">
    <source>
        <dbReference type="Pfam" id="PF00561"/>
    </source>
</evidence>
<feature type="domain" description="AB hydrolase-1" evidence="1">
    <location>
        <begin position="45"/>
        <end position="289"/>
    </location>
</feature>
<dbReference type="InterPro" id="IPR000073">
    <property type="entry name" value="AB_hydrolase_1"/>
</dbReference>